<dbReference type="GO" id="GO:0009229">
    <property type="term" value="P:thiamine diphosphate biosynthetic process"/>
    <property type="evidence" value="ECO:0007669"/>
    <property type="project" value="UniProtKB-UniPathway"/>
</dbReference>
<dbReference type="EC" id="2.7.1.49" evidence="2"/>
<dbReference type="STRING" id="108003.B1C78_15855"/>
<dbReference type="Pfam" id="PF08543">
    <property type="entry name" value="Phos_pyr_kin"/>
    <property type="match status" value="1"/>
</dbReference>
<dbReference type="Gene3D" id="3.40.1190.20">
    <property type="match status" value="1"/>
</dbReference>
<dbReference type="EMBL" id="MVBK01000119">
    <property type="protein sequence ID" value="OOG21927.1"/>
    <property type="molecule type" value="Genomic_DNA"/>
</dbReference>
<comment type="caution">
    <text evidence="4">The sequence shown here is derived from an EMBL/GenBank/DDBJ whole genome shotgun (WGS) entry which is preliminary data.</text>
</comment>
<name>A0A1V3N9Z8_9GAMM</name>
<dbReference type="AlphaFoldDB" id="A0A1V3N9Z8"/>
<dbReference type="InterPro" id="IPR029056">
    <property type="entry name" value="Ribokinase-like"/>
</dbReference>
<comment type="pathway">
    <text evidence="1">Cofactor biosynthesis; thiamine diphosphate biosynthesis.</text>
</comment>
<dbReference type="RefSeq" id="WP_077280128.1">
    <property type="nucleotide sequence ID" value="NZ_MVBK01000119.1"/>
</dbReference>
<dbReference type="GO" id="GO:0005829">
    <property type="term" value="C:cytosol"/>
    <property type="evidence" value="ECO:0007669"/>
    <property type="project" value="TreeGrafter"/>
</dbReference>
<evidence type="ECO:0000313" key="4">
    <source>
        <dbReference type="EMBL" id="OOG21927.1"/>
    </source>
</evidence>
<dbReference type="PANTHER" id="PTHR20858">
    <property type="entry name" value="PHOSPHOMETHYLPYRIMIDINE KINASE"/>
    <property type="match status" value="1"/>
</dbReference>
<keyword evidence="4" id="KW-0808">Transferase</keyword>
<dbReference type="PANTHER" id="PTHR20858:SF17">
    <property type="entry name" value="HYDROXYMETHYLPYRIMIDINE_PHOSPHOMETHYLPYRIMIDINE KINASE THI20-RELATED"/>
    <property type="match status" value="1"/>
</dbReference>
<organism evidence="4 5">
    <name type="scientific">Thioalkalivibrio denitrificans</name>
    <dbReference type="NCBI Taxonomy" id="108003"/>
    <lineage>
        <taxon>Bacteria</taxon>
        <taxon>Pseudomonadati</taxon>
        <taxon>Pseudomonadota</taxon>
        <taxon>Gammaproteobacteria</taxon>
        <taxon>Chromatiales</taxon>
        <taxon>Ectothiorhodospiraceae</taxon>
        <taxon>Thioalkalivibrio</taxon>
    </lineage>
</organism>
<evidence type="ECO:0000256" key="2">
    <source>
        <dbReference type="ARBA" id="ARBA00012135"/>
    </source>
</evidence>
<dbReference type="UniPathway" id="UPA00060">
    <property type="reaction ID" value="UER00138"/>
</dbReference>
<keyword evidence="4" id="KW-0418">Kinase</keyword>
<evidence type="ECO:0000313" key="5">
    <source>
        <dbReference type="Proteomes" id="UP000189462"/>
    </source>
</evidence>
<sequence>MNQHDAVPVVMSFAGNDPTGGAGIQADIESIISMGCHAAPVITALTVQDTAQVIGFAPIEAELVIQQARAVLEDMPVAAVKIGMVGSIEAVQAIHSILMDYPDLPVVLDPVLASGGGAELADDEVIGGLRSLLLPLTTVLTPNSLEARQLAPESDNLDACAMSLLDQGSEFVLLTGTHENTPQVRNTLYGNHRKLETFTWPRLEGSYHGSGCTLAAAIAGLMAQGTEPLSAIHEAQEFTWQALNHGYRIGMGQRLPNRLFWASTQDHDDT</sequence>
<proteinExistence type="predicted"/>
<dbReference type="SUPFAM" id="SSF53613">
    <property type="entry name" value="Ribokinase-like"/>
    <property type="match status" value="1"/>
</dbReference>
<gene>
    <name evidence="4" type="ORF">B1C78_15855</name>
</gene>
<dbReference type="Proteomes" id="UP000189462">
    <property type="component" value="Unassembled WGS sequence"/>
</dbReference>
<dbReference type="InterPro" id="IPR004399">
    <property type="entry name" value="HMP/HMP-P_kinase_dom"/>
</dbReference>
<evidence type="ECO:0000259" key="3">
    <source>
        <dbReference type="Pfam" id="PF08543"/>
    </source>
</evidence>
<dbReference type="InterPro" id="IPR013749">
    <property type="entry name" value="PM/HMP-P_kinase-1"/>
</dbReference>
<dbReference type="GO" id="GO:0008972">
    <property type="term" value="F:phosphomethylpyrimidine kinase activity"/>
    <property type="evidence" value="ECO:0007669"/>
    <property type="project" value="InterPro"/>
</dbReference>
<dbReference type="OrthoDB" id="9810880at2"/>
<dbReference type="GO" id="GO:0008902">
    <property type="term" value="F:hydroxymethylpyrimidine kinase activity"/>
    <property type="evidence" value="ECO:0007669"/>
    <property type="project" value="UniProtKB-EC"/>
</dbReference>
<reference evidence="4 5" key="1">
    <citation type="submission" date="2017-02" db="EMBL/GenBank/DDBJ databases">
        <title>Genomic diversity within the haloalkaliphilic genus Thioalkalivibrio.</title>
        <authorList>
            <person name="Ahn A.-C."/>
            <person name="Meier-Kolthoff J."/>
            <person name="Overmars L."/>
            <person name="Richter M."/>
            <person name="Woyke T."/>
            <person name="Sorokin D.Y."/>
            <person name="Muyzer G."/>
        </authorList>
    </citation>
    <scope>NUCLEOTIDE SEQUENCE [LARGE SCALE GENOMIC DNA]</scope>
    <source>
        <strain evidence="4 5">ALJD</strain>
    </source>
</reference>
<keyword evidence="5" id="KW-1185">Reference proteome</keyword>
<evidence type="ECO:0000256" key="1">
    <source>
        <dbReference type="ARBA" id="ARBA00004948"/>
    </source>
</evidence>
<feature type="domain" description="Pyridoxamine kinase/Phosphomethylpyrimidine kinase" evidence="3">
    <location>
        <begin position="17"/>
        <end position="253"/>
    </location>
</feature>
<accession>A0A1V3N9Z8</accession>
<protein>
    <recommendedName>
        <fullName evidence="2">hydroxymethylpyrimidine kinase</fullName>
        <ecNumber evidence="2">2.7.1.49</ecNumber>
    </recommendedName>
</protein>
<dbReference type="CDD" id="cd01169">
    <property type="entry name" value="HMPP_kinase"/>
    <property type="match status" value="1"/>
</dbReference>
<dbReference type="GO" id="GO:0009228">
    <property type="term" value="P:thiamine biosynthetic process"/>
    <property type="evidence" value="ECO:0007669"/>
    <property type="project" value="InterPro"/>
</dbReference>